<dbReference type="Gene3D" id="2.40.50.140">
    <property type="entry name" value="Nucleic acid-binding proteins"/>
    <property type="match status" value="1"/>
</dbReference>
<feature type="binding site" evidence="9">
    <location>
        <begin position="416"/>
        <end position="419"/>
    </location>
    <ligand>
        <name>ATP</name>
        <dbReference type="ChEBI" id="CHEBI:30616"/>
    </ligand>
</feature>
<dbReference type="InterPro" id="IPR012340">
    <property type="entry name" value="NA-bd_OB-fold"/>
</dbReference>
<dbReference type="InterPro" id="IPR002312">
    <property type="entry name" value="Asp/Asn-tRNA-synth_IIb"/>
</dbReference>
<dbReference type="AlphaFoldDB" id="A0A9D1QAC2"/>
<dbReference type="InterPro" id="IPR045864">
    <property type="entry name" value="aa-tRNA-synth_II/BPL/LPL"/>
</dbReference>
<feature type="domain" description="Aminoacyl-transfer RNA synthetases class-II family profile" evidence="10">
    <location>
        <begin position="149"/>
        <end position="444"/>
    </location>
</feature>
<feature type="binding site" evidence="9">
    <location>
        <position position="176"/>
    </location>
    <ligand>
        <name>L-aspartate</name>
        <dbReference type="ChEBI" id="CHEBI:29991"/>
    </ligand>
</feature>
<evidence type="ECO:0000256" key="7">
    <source>
        <dbReference type="ARBA" id="ARBA00022917"/>
    </source>
</evidence>
<dbReference type="EMBL" id="DXHQ01000044">
    <property type="protein sequence ID" value="HIW08517.1"/>
    <property type="molecule type" value="Genomic_DNA"/>
</dbReference>
<comment type="subunit">
    <text evidence="9">Homodimer.</text>
</comment>
<evidence type="ECO:0000256" key="5">
    <source>
        <dbReference type="ARBA" id="ARBA00022741"/>
    </source>
</evidence>
<accession>A0A9D1QAC2</accession>
<dbReference type="Gene3D" id="3.30.930.10">
    <property type="entry name" value="Bira Bifunctional Protein, Domain 2"/>
    <property type="match status" value="1"/>
</dbReference>
<sequence>MDRTYLADVRAHVGETIKVQGFIENLRSSKAMAFIVLKDITGKLQITIEKEDHPDLVPVIDQLTGDSVITVVGKARLDDYVKLGGIEMIPEQIEVESIADPLPIVRKEIAATKKKKAVERSSIDQRIDYRWIDLRTDENQLMFKAQTVMVNAMRQYLLDHRFIEIHTPKLIAAASESGAEVFKVDYFDRDAYLAQSPQFYKQMAMASGFERIFEVGPVFRAEKSYTNKHTTEFTGFDLEFSYIQSYRDVMQLEAELLKAALQAVKDAYGKEIEEMFGLPVIVPETPFPVVKLADLYKGLEEDFGYTVDEAEKGDLTTEAERLSYDWVKKHYGHEFLFVTDYDAEKRAFYHMRDENGVPQGYDLIWRGVEITTGAQREHRYEVLKKQAEEKGLAEDVKFYLEFFKYGCPPHGGFGLGVDRLTMLLVGLSIKECMFLFRGPNRLTP</sequence>
<evidence type="ECO:0000256" key="3">
    <source>
        <dbReference type="ARBA" id="ARBA00022490"/>
    </source>
</evidence>
<comment type="catalytic activity">
    <reaction evidence="9">
        <text>tRNA(Asp) + L-aspartate + ATP = L-aspartyl-tRNA(Asp) + AMP + diphosphate</text>
        <dbReference type="Rhea" id="RHEA:19649"/>
        <dbReference type="Rhea" id="RHEA-COMP:9660"/>
        <dbReference type="Rhea" id="RHEA-COMP:9678"/>
        <dbReference type="ChEBI" id="CHEBI:29991"/>
        <dbReference type="ChEBI" id="CHEBI:30616"/>
        <dbReference type="ChEBI" id="CHEBI:33019"/>
        <dbReference type="ChEBI" id="CHEBI:78442"/>
        <dbReference type="ChEBI" id="CHEBI:78516"/>
        <dbReference type="ChEBI" id="CHEBI:456215"/>
        <dbReference type="EC" id="6.1.1.12"/>
    </reaction>
</comment>
<feature type="binding site" evidence="9">
    <location>
        <position position="220"/>
    </location>
    <ligand>
        <name>L-aspartate</name>
        <dbReference type="ChEBI" id="CHEBI:29991"/>
    </ligand>
</feature>
<feature type="binding site" evidence="9">
    <location>
        <position position="369"/>
    </location>
    <ligand>
        <name>ATP</name>
        <dbReference type="ChEBI" id="CHEBI:30616"/>
    </ligand>
</feature>
<dbReference type="GO" id="GO:0004815">
    <property type="term" value="F:aspartate-tRNA ligase activity"/>
    <property type="evidence" value="ECO:0007669"/>
    <property type="project" value="UniProtKB-UniRule"/>
</dbReference>
<evidence type="ECO:0000256" key="4">
    <source>
        <dbReference type="ARBA" id="ARBA00022598"/>
    </source>
</evidence>
<comment type="subcellular location">
    <subcellularLocation>
        <location evidence="1 9">Cytoplasm</location>
    </subcellularLocation>
</comment>
<comment type="similarity">
    <text evidence="2 9">Belongs to the class-II aminoacyl-tRNA synthetase family. Type 2 subfamily.</text>
</comment>
<dbReference type="NCBIfam" id="NF003483">
    <property type="entry name" value="PRK05159.1"/>
    <property type="match status" value="1"/>
</dbReference>
<feature type="region of interest" description="Aspartate" evidence="9">
    <location>
        <begin position="198"/>
        <end position="201"/>
    </location>
</feature>
<keyword evidence="8 9" id="KW-0030">Aminoacyl-tRNA synthetase</keyword>
<dbReference type="PANTHER" id="PTHR43450:SF1">
    <property type="entry name" value="ASPARTATE--TRNA LIGASE, CYTOPLASMIC"/>
    <property type="match status" value="1"/>
</dbReference>
<feature type="binding site" evidence="9">
    <location>
        <begin position="220"/>
        <end position="222"/>
    </location>
    <ligand>
        <name>ATP</name>
        <dbReference type="ChEBI" id="CHEBI:30616"/>
    </ligand>
</feature>
<dbReference type="SUPFAM" id="SSF55681">
    <property type="entry name" value="Class II aaRS and biotin synthetases"/>
    <property type="match status" value="1"/>
</dbReference>
<dbReference type="InterPro" id="IPR004364">
    <property type="entry name" value="Aa-tRNA-synt_II"/>
</dbReference>
<evidence type="ECO:0000259" key="10">
    <source>
        <dbReference type="PROSITE" id="PS50862"/>
    </source>
</evidence>
<reference evidence="11" key="1">
    <citation type="journal article" date="2021" name="PeerJ">
        <title>Extensive microbial diversity within the chicken gut microbiome revealed by metagenomics and culture.</title>
        <authorList>
            <person name="Gilroy R."/>
            <person name="Ravi A."/>
            <person name="Getino M."/>
            <person name="Pursley I."/>
            <person name="Horton D.L."/>
            <person name="Alikhan N.F."/>
            <person name="Baker D."/>
            <person name="Gharbi K."/>
            <person name="Hall N."/>
            <person name="Watson M."/>
            <person name="Adriaenssens E.M."/>
            <person name="Foster-Nyarko E."/>
            <person name="Jarju S."/>
            <person name="Secka A."/>
            <person name="Antonio M."/>
            <person name="Oren A."/>
            <person name="Chaudhuri R.R."/>
            <person name="La Ragione R."/>
            <person name="Hildebrand F."/>
            <person name="Pallen M.J."/>
        </authorList>
    </citation>
    <scope>NUCLEOTIDE SEQUENCE</scope>
    <source>
        <strain evidence="11">ChiHcolR34-3080</strain>
    </source>
</reference>
<dbReference type="Pfam" id="PF00152">
    <property type="entry name" value="tRNA-synt_2"/>
    <property type="match status" value="1"/>
</dbReference>
<dbReference type="InterPro" id="IPR006195">
    <property type="entry name" value="aa-tRNA-synth_II"/>
</dbReference>
<feature type="binding site" evidence="9">
    <location>
        <position position="376"/>
    </location>
    <ligand>
        <name>L-aspartate</name>
        <dbReference type="ChEBI" id="CHEBI:29991"/>
    </ligand>
</feature>
<comment type="caution">
    <text evidence="9">Lacks conserved residue(s) required for the propagation of feature annotation.</text>
</comment>
<dbReference type="GO" id="GO:0017101">
    <property type="term" value="C:aminoacyl-tRNA synthetase multienzyme complex"/>
    <property type="evidence" value="ECO:0007669"/>
    <property type="project" value="TreeGrafter"/>
</dbReference>
<dbReference type="GO" id="GO:0006422">
    <property type="term" value="P:aspartyl-tRNA aminoacylation"/>
    <property type="evidence" value="ECO:0007669"/>
    <property type="project" value="UniProtKB-UniRule"/>
</dbReference>
<dbReference type="InterPro" id="IPR004523">
    <property type="entry name" value="Asp-tRNA_synthase_2"/>
</dbReference>
<dbReference type="GO" id="GO:0005829">
    <property type="term" value="C:cytosol"/>
    <property type="evidence" value="ECO:0007669"/>
    <property type="project" value="TreeGrafter"/>
</dbReference>
<keyword evidence="6 9" id="KW-0067">ATP-binding</keyword>
<dbReference type="InterPro" id="IPR004365">
    <property type="entry name" value="NA-bd_OB_tRNA"/>
</dbReference>
<comment type="function">
    <text evidence="9">Catalyzes the attachment of L-aspartate to tRNA(Asp) in a two-step reaction: L-aspartate is first activated by ATP to form Asp-AMP and then transferred to the acceptor end of tRNA(Asp).</text>
</comment>
<evidence type="ECO:0000313" key="12">
    <source>
        <dbReference type="Proteomes" id="UP000823933"/>
    </source>
</evidence>
<evidence type="ECO:0000256" key="2">
    <source>
        <dbReference type="ARBA" id="ARBA00005312"/>
    </source>
</evidence>
<dbReference type="SUPFAM" id="SSF50249">
    <property type="entry name" value="Nucleic acid-binding proteins"/>
    <property type="match status" value="1"/>
</dbReference>
<feature type="binding site" evidence="9">
    <location>
        <position position="372"/>
    </location>
    <ligand>
        <name>L-aspartate</name>
        <dbReference type="ChEBI" id="CHEBI:29991"/>
    </ligand>
</feature>
<dbReference type="GO" id="GO:0140096">
    <property type="term" value="F:catalytic activity, acting on a protein"/>
    <property type="evidence" value="ECO:0007669"/>
    <property type="project" value="UniProtKB-ARBA"/>
</dbReference>
<reference evidence="11" key="2">
    <citation type="submission" date="2021-04" db="EMBL/GenBank/DDBJ databases">
        <authorList>
            <person name="Gilroy R."/>
        </authorList>
    </citation>
    <scope>NUCLEOTIDE SEQUENCE</scope>
    <source>
        <strain evidence="11">ChiHcolR34-3080</strain>
    </source>
</reference>
<dbReference type="HAMAP" id="MF_02075">
    <property type="entry name" value="Asp_tRNA_synth_type2"/>
    <property type="match status" value="1"/>
</dbReference>
<keyword evidence="5 9" id="KW-0547">Nucleotide-binding</keyword>
<evidence type="ECO:0000256" key="8">
    <source>
        <dbReference type="ARBA" id="ARBA00023146"/>
    </source>
</evidence>
<keyword evidence="3 9" id="KW-0963">Cytoplasm</keyword>
<protein>
    <recommendedName>
        <fullName evidence="9">Aspartate--tRNA ligase</fullName>
        <ecNumber evidence="9">6.1.1.12</ecNumber>
    </recommendedName>
    <alternativeName>
        <fullName evidence="9">Aspartyl-tRNA synthetase</fullName>
        <shortName evidence="9">AspRS</shortName>
    </alternativeName>
</protein>
<keyword evidence="7 9" id="KW-0648">Protein biosynthesis</keyword>
<evidence type="ECO:0000256" key="6">
    <source>
        <dbReference type="ARBA" id="ARBA00022840"/>
    </source>
</evidence>
<dbReference type="Proteomes" id="UP000823933">
    <property type="component" value="Unassembled WGS sequence"/>
</dbReference>
<evidence type="ECO:0000256" key="1">
    <source>
        <dbReference type="ARBA" id="ARBA00004496"/>
    </source>
</evidence>
<comment type="caution">
    <text evidence="11">The sequence shown here is derived from an EMBL/GenBank/DDBJ whole genome shotgun (WGS) entry which is preliminary data.</text>
</comment>
<keyword evidence="4 9" id="KW-0436">Ligase</keyword>
<proteinExistence type="inferred from homology"/>
<dbReference type="Pfam" id="PF01336">
    <property type="entry name" value="tRNA_anti-codon"/>
    <property type="match status" value="1"/>
</dbReference>
<organism evidence="11 12">
    <name type="scientific">Candidatus Faecalibacterium intestinigallinarum</name>
    <dbReference type="NCBI Taxonomy" id="2838581"/>
    <lineage>
        <taxon>Bacteria</taxon>
        <taxon>Bacillati</taxon>
        <taxon>Bacillota</taxon>
        <taxon>Clostridia</taxon>
        <taxon>Eubacteriales</taxon>
        <taxon>Oscillospiraceae</taxon>
        <taxon>Faecalibacterium</taxon>
    </lineage>
</organism>
<evidence type="ECO:0000256" key="9">
    <source>
        <dbReference type="HAMAP-Rule" id="MF_02075"/>
    </source>
</evidence>
<dbReference type="PROSITE" id="PS50862">
    <property type="entry name" value="AA_TRNA_LIGASE_II"/>
    <property type="match status" value="1"/>
</dbReference>
<dbReference type="GO" id="GO:0005524">
    <property type="term" value="F:ATP binding"/>
    <property type="evidence" value="ECO:0007669"/>
    <property type="project" value="UniProtKB-UniRule"/>
</dbReference>
<dbReference type="PANTHER" id="PTHR43450">
    <property type="entry name" value="ASPARTYL-TRNA SYNTHETASE"/>
    <property type="match status" value="1"/>
</dbReference>
<dbReference type="PRINTS" id="PR01042">
    <property type="entry name" value="TRNASYNTHASP"/>
</dbReference>
<dbReference type="GO" id="GO:0003723">
    <property type="term" value="F:RNA binding"/>
    <property type="evidence" value="ECO:0007669"/>
    <property type="project" value="TreeGrafter"/>
</dbReference>
<gene>
    <name evidence="9 11" type="primary">aspS</name>
    <name evidence="11" type="ORF">H9890_03825</name>
</gene>
<evidence type="ECO:0000313" key="11">
    <source>
        <dbReference type="EMBL" id="HIW08517.1"/>
    </source>
</evidence>
<dbReference type="GO" id="GO:0016740">
    <property type="term" value="F:transferase activity"/>
    <property type="evidence" value="ECO:0007669"/>
    <property type="project" value="UniProtKB-ARBA"/>
</dbReference>
<dbReference type="EC" id="6.1.1.12" evidence="9"/>
<name>A0A9D1QAC2_9FIRM</name>